<gene>
    <name evidence="2" type="ORF">EDB92DRAFT_1862039</name>
</gene>
<dbReference type="InterPro" id="IPR011990">
    <property type="entry name" value="TPR-like_helical_dom_sf"/>
</dbReference>
<evidence type="ECO:0000313" key="2">
    <source>
        <dbReference type="EMBL" id="KAH8991294.1"/>
    </source>
</evidence>
<feature type="region of interest" description="Disordered" evidence="1">
    <location>
        <begin position="18"/>
        <end position="40"/>
    </location>
</feature>
<dbReference type="SUPFAM" id="SSF48452">
    <property type="entry name" value="TPR-like"/>
    <property type="match status" value="1"/>
</dbReference>
<feature type="compositionally biased region" description="Basic and acidic residues" evidence="1">
    <location>
        <begin position="23"/>
        <end position="32"/>
    </location>
</feature>
<evidence type="ECO:0000256" key="1">
    <source>
        <dbReference type="SAM" id="MobiDB-lite"/>
    </source>
</evidence>
<feature type="region of interest" description="Disordered" evidence="1">
    <location>
        <begin position="130"/>
        <end position="162"/>
    </location>
</feature>
<feature type="compositionally biased region" description="Basic and acidic residues" evidence="1">
    <location>
        <begin position="145"/>
        <end position="157"/>
    </location>
</feature>
<accession>A0AAD4LL89</accession>
<proteinExistence type="predicted"/>
<comment type="caution">
    <text evidence="2">The sequence shown here is derived from an EMBL/GenBank/DDBJ whole genome shotgun (WGS) entry which is preliminary data.</text>
</comment>
<organism evidence="2 3">
    <name type="scientific">Lactarius akahatsu</name>
    <dbReference type="NCBI Taxonomy" id="416441"/>
    <lineage>
        <taxon>Eukaryota</taxon>
        <taxon>Fungi</taxon>
        <taxon>Dikarya</taxon>
        <taxon>Basidiomycota</taxon>
        <taxon>Agaricomycotina</taxon>
        <taxon>Agaricomycetes</taxon>
        <taxon>Russulales</taxon>
        <taxon>Russulaceae</taxon>
        <taxon>Lactarius</taxon>
    </lineage>
</organism>
<name>A0AAD4LL89_9AGAM</name>
<dbReference type="AlphaFoldDB" id="A0AAD4LL89"/>
<sequence>MFSQRFSRFSLVKSHENCSFSDTHGEGVHEKGSPSANNGRRVAMFSKEQAKIPSDESATPTSSIGRNLSRLTFFSKASRKNLSTASNSSPPVLRHGTRRARHDPGSSMDAPVRLSAYMADMDYAPTHSSLDIRLEAPNTGTTQNDAEKSTERPDQSRESPFTRWIPTLLEITQDVEQFAQGSLEEIARLGQDTEREPPNLVLRRSEVRLLMCCASLPPAEFASTKGHSQPSAAKPYYPTGDPEQDKNIAFTTAMECCEVLKDLHSGNDAASIAIKYFELSQALSDLGLLHYASITSGFALETFRALHTTAPHNFGLSVASVLSLRANILADLEQDEEAVNAADGAVALCQHQRADPVPELVYALLNCAVLLCSVGRKQRGAAVALELVGLLGDANGSRLDTMHISSLCHLCRSDAHVGVDDALALSIAEEAIEISRNSSSIGPQAVLAGALFTKSKVLSSQSRHHLAHVASAEAVSLLRGISAQRHVFSLVLGHVLDTRSRQLLSANQIADSYLVAKEAVELWRALLMSAPDPIRRPLGWALVHQAKFRHRRSRRKAIREELGHAEFAVMLFRLVVPSDGAGLASALYLVADRMRELDERRAAAALAEEAVTRLQELSSEAPDVYSLDLIFSFSLASSFLSRTERASDALKYAKDAVEEQREREEAADDVQYSAHLCQLLRDVVHRFTEMGRQEEARPWFEEMQSLGHSGEIGELTTAYRRSALSGGHRDGEIRKETIYWIDITNGTSSLSQG</sequence>
<feature type="compositionally biased region" description="Polar residues" evidence="1">
    <location>
        <begin position="80"/>
        <end position="90"/>
    </location>
</feature>
<dbReference type="Proteomes" id="UP001201163">
    <property type="component" value="Unassembled WGS sequence"/>
</dbReference>
<protein>
    <submittedName>
        <fullName evidence="2">Uncharacterized protein</fullName>
    </submittedName>
</protein>
<feature type="region of interest" description="Disordered" evidence="1">
    <location>
        <begin position="79"/>
        <end position="110"/>
    </location>
</feature>
<reference evidence="2" key="1">
    <citation type="submission" date="2022-01" db="EMBL/GenBank/DDBJ databases">
        <title>Comparative genomics reveals a dynamic genome evolution in the ectomycorrhizal milk-cap (Lactarius) mushrooms.</title>
        <authorList>
            <consortium name="DOE Joint Genome Institute"/>
            <person name="Lebreton A."/>
            <person name="Tang N."/>
            <person name="Kuo A."/>
            <person name="LaButti K."/>
            <person name="Drula E."/>
            <person name="Barry K."/>
            <person name="Clum A."/>
            <person name="Lipzen A."/>
            <person name="Mousain D."/>
            <person name="Ng V."/>
            <person name="Wang R."/>
            <person name="Wang X."/>
            <person name="Dai Y."/>
            <person name="Henrissat B."/>
            <person name="Grigoriev I.V."/>
            <person name="Guerin-Laguette A."/>
            <person name="Yu F."/>
            <person name="Martin F.M."/>
        </authorList>
    </citation>
    <scope>NUCLEOTIDE SEQUENCE</scope>
    <source>
        <strain evidence="2">QP</strain>
    </source>
</reference>
<evidence type="ECO:0000313" key="3">
    <source>
        <dbReference type="Proteomes" id="UP001201163"/>
    </source>
</evidence>
<dbReference type="EMBL" id="JAKELL010000027">
    <property type="protein sequence ID" value="KAH8991294.1"/>
    <property type="molecule type" value="Genomic_DNA"/>
</dbReference>
<dbReference type="Gene3D" id="1.25.40.10">
    <property type="entry name" value="Tetratricopeptide repeat domain"/>
    <property type="match status" value="1"/>
</dbReference>
<keyword evidence="3" id="KW-1185">Reference proteome</keyword>